<dbReference type="EMBL" id="VUJX02000001">
    <property type="protein sequence ID" value="KAL0943079.1"/>
    <property type="molecule type" value="Genomic_DNA"/>
</dbReference>
<protein>
    <submittedName>
        <fullName evidence="1">Epoxide hydrolase</fullName>
    </submittedName>
</protein>
<keyword evidence="2" id="KW-1185">Reference proteome</keyword>
<dbReference type="Proteomes" id="UP000805649">
    <property type="component" value="Unassembled WGS sequence"/>
</dbReference>
<gene>
    <name evidence="1" type="ORF">CTRU02_200965</name>
</gene>
<evidence type="ECO:0000313" key="2">
    <source>
        <dbReference type="Proteomes" id="UP000805649"/>
    </source>
</evidence>
<keyword evidence="1" id="KW-0378">Hydrolase</keyword>
<reference evidence="1 2" key="1">
    <citation type="journal article" date="2020" name="Phytopathology">
        <title>Genome Sequence Resources of Colletotrichum truncatum, C. plurivorum, C. musicola, and C. sojae: Four Species Pathogenic to Soybean (Glycine max).</title>
        <authorList>
            <person name="Rogerio F."/>
            <person name="Boufleur T.R."/>
            <person name="Ciampi-Guillardi M."/>
            <person name="Sukno S.A."/>
            <person name="Thon M.R."/>
            <person name="Massola Junior N.S."/>
            <person name="Baroncelli R."/>
        </authorList>
    </citation>
    <scope>NUCLEOTIDE SEQUENCE [LARGE SCALE GENOMIC DNA]</scope>
    <source>
        <strain evidence="1 2">CMES1059</strain>
    </source>
</reference>
<name>A0ACC3ZG05_COLTU</name>
<comment type="caution">
    <text evidence="1">The sequence shown here is derived from an EMBL/GenBank/DDBJ whole genome shotgun (WGS) entry which is preliminary data.</text>
</comment>
<sequence length="394" mass="45802">MTKLDIKPFKVDIPKHEIDRLKAKLSDTRLPGRSIVPNAGDKYGPTYEWASHLYEQWTNEYDWYEVQREINEFPHYTADIEDLQIHFLHARAERKDAIPLLLVHGWPGSFWEFSQVWRPLSHPEDPEAPAFDVVVPSMPGFCWSSWPPRAGWTLQDNARVFDTLMKGLGYDKYMVQCGDWGHFVGRELGSKYTDSCKLLHCNFAPSPLPPNVEYTEREKAVQARVDDWVENHIGYAVCMRTRLMKSSDVKPHTIGIALHDNPMGILMWVGEKYNEAADPHKQKDPFWTKAILTTATLYYLTGCIMPSMLTYYENVRHHKFADFAMQPENRITVPFGYTSFFWDTEPSSKRAVERTGNLVFYRERDNGGHFAALEHPAGIRQDVRDLAKQQWTWN</sequence>
<evidence type="ECO:0000313" key="1">
    <source>
        <dbReference type="EMBL" id="KAL0943079.1"/>
    </source>
</evidence>
<accession>A0ACC3ZG05</accession>
<proteinExistence type="predicted"/>
<organism evidence="1 2">
    <name type="scientific">Colletotrichum truncatum</name>
    <name type="common">Anthracnose fungus</name>
    <name type="synonym">Colletotrichum capsici</name>
    <dbReference type="NCBI Taxonomy" id="5467"/>
    <lineage>
        <taxon>Eukaryota</taxon>
        <taxon>Fungi</taxon>
        <taxon>Dikarya</taxon>
        <taxon>Ascomycota</taxon>
        <taxon>Pezizomycotina</taxon>
        <taxon>Sordariomycetes</taxon>
        <taxon>Hypocreomycetidae</taxon>
        <taxon>Glomerellales</taxon>
        <taxon>Glomerellaceae</taxon>
        <taxon>Colletotrichum</taxon>
        <taxon>Colletotrichum truncatum species complex</taxon>
    </lineage>
</organism>